<dbReference type="Pfam" id="PF21307">
    <property type="entry name" value="Glyco_hydro_95_C"/>
    <property type="match status" value="1"/>
</dbReference>
<dbReference type="EMBL" id="JABCIY010000151">
    <property type="protein sequence ID" value="KAF7191978.1"/>
    <property type="molecule type" value="Genomic_DNA"/>
</dbReference>
<proteinExistence type="predicted"/>
<gene>
    <name evidence="4" type="ORF">HII31_06623</name>
</gene>
<dbReference type="InterPro" id="IPR054363">
    <property type="entry name" value="GH95_cat"/>
</dbReference>
<dbReference type="Gene3D" id="1.50.10.10">
    <property type="match status" value="1"/>
</dbReference>
<dbReference type="Proteomes" id="UP000660729">
    <property type="component" value="Unassembled WGS sequence"/>
</dbReference>
<evidence type="ECO:0000259" key="1">
    <source>
        <dbReference type="Pfam" id="PF14498"/>
    </source>
</evidence>
<dbReference type="InterPro" id="IPR027414">
    <property type="entry name" value="GH95_N_dom"/>
</dbReference>
<feature type="domain" description="Glycosyl hydrolase family 95 N-terminal" evidence="1">
    <location>
        <begin position="6"/>
        <end position="106"/>
    </location>
</feature>
<dbReference type="PIRSF" id="PIRSF007663">
    <property type="entry name" value="UCP007663"/>
    <property type="match status" value="1"/>
</dbReference>
<feature type="domain" description="Glycosyl hydrolase family 95 N-terminal" evidence="1">
    <location>
        <begin position="134"/>
        <end position="275"/>
    </location>
</feature>
<protein>
    <submittedName>
        <fullName evidence="4">Alpha-L-fucosidase 2</fullName>
    </submittedName>
</protein>
<dbReference type="InterPro" id="IPR008928">
    <property type="entry name" value="6-hairpin_glycosidase_sf"/>
</dbReference>
<feature type="domain" description="Alpha fucosidase A-like C-terminal" evidence="2">
    <location>
        <begin position="704"/>
        <end position="768"/>
    </location>
</feature>
<evidence type="ECO:0000313" key="5">
    <source>
        <dbReference type="Proteomes" id="UP000660729"/>
    </source>
</evidence>
<sequence length="795" mass="89492">MATHTLWYTSPANLWEDGLPIGNGRLGAMVQGTTNVERLWLNEDSVWYGGPQERINPAALKNLNRIRELIDQQQISEAETLMSRTFTAMPESMRHYEPLGDLMLYFGHGVDPPGHHQHVVGIPQFENQRWSGAGGKQVTGYKRELDMRTGVVTVEYDCDGGHFKREVFASMTEEVICMRIFSDQAMTFLLTLSRGDDNDAHRRFDRTFDSLTNTEDGLLLEGTMGGKGAVEFAIGVKIIGDETTKIDSCGIDVEITMPKASSITILLAGETTFRNANAAQAVHSRLAHALKTPWLELLSSHTTAFQSLYNRCTLNLSPTPSSSLPTNELLHLARTYTNKPASNLLTTLLFNYGRYLLISSSSTLSNLPSNLQGIWNDSEKPVWGSKYTMNINLQMNYWLAETTNLSECHEVLFKFIRRLSERGKKTAKEMYGVIREGAWTSHHNSDIWADTSVQDRSICASYWCLSGPWLCIHLWEHYLFSKDVGFLEEYWDIMKGSADFFQDFLVEDPKDGYLVTSPSISAENSYFYFDEETGKKRVGSVCAGPTWDSQILRELFGACIKAGKLLGEEVEEYERVLSKLPPDRTGKHGQIMEWRQDYDEVEPGHRHISHLWGLYPGTSIRSPELLDAAKVTLKRRLEAGSGHTSWSLAWIQCLYARLRDGDMAQTMIRKVSGAVLENLLANHPPFQIDGNFGFTAAVAEMLLQSHDEGTAGIHLLPCLIEDWEEGGSVKGLRARGNVEVDMEWKDGKLVFARLRSKVKQRRVCRIDSKRLRSGKGEIEVEIGPGMDCELSGVWT</sequence>
<dbReference type="GO" id="GO:0005975">
    <property type="term" value="P:carbohydrate metabolic process"/>
    <property type="evidence" value="ECO:0007669"/>
    <property type="project" value="InterPro"/>
</dbReference>
<dbReference type="GO" id="GO:0004560">
    <property type="term" value="F:alpha-L-fucosidase activity"/>
    <property type="evidence" value="ECO:0007669"/>
    <property type="project" value="InterPro"/>
</dbReference>
<evidence type="ECO:0000313" key="4">
    <source>
        <dbReference type="EMBL" id="KAF7191978.1"/>
    </source>
</evidence>
<dbReference type="AlphaFoldDB" id="A0A8H6RJG1"/>
<reference evidence="4" key="1">
    <citation type="submission" date="2020-04" db="EMBL/GenBank/DDBJ databases">
        <title>Draft genome resource of the tomato pathogen Pseudocercospora fuligena.</title>
        <authorList>
            <person name="Zaccaron A."/>
        </authorList>
    </citation>
    <scope>NUCLEOTIDE SEQUENCE</scope>
    <source>
        <strain evidence="4">PF001</strain>
    </source>
</reference>
<feature type="domain" description="Glycosyl hydrolase family 95 catalytic" evidence="3">
    <location>
        <begin position="295"/>
        <end position="702"/>
    </location>
</feature>
<name>A0A8H6RJG1_9PEZI</name>
<dbReference type="InterPro" id="IPR049053">
    <property type="entry name" value="AFCA-like_C"/>
</dbReference>
<evidence type="ECO:0000259" key="3">
    <source>
        <dbReference type="Pfam" id="PF22124"/>
    </source>
</evidence>
<dbReference type="InterPro" id="IPR012341">
    <property type="entry name" value="6hp_glycosidase-like_sf"/>
</dbReference>
<dbReference type="PANTHER" id="PTHR31084:SF18">
    <property type="entry name" value="GLYCOSYL HYDROLASE FAMILY 95 N-TERMINAL DOMAIN-CONTAINING PROTEIN"/>
    <property type="match status" value="1"/>
</dbReference>
<dbReference type="Pfam" id="PF22124">
    <property type="entry name" value="Glyco_hydro_95_cat"/>
    <property type="match status" value="1"/>
</dbReference>
<dbReference type="OrthoDB" id="2848340at2759"/>
<comment type="caution">
    <text evidence="4">The sequence shown here is derived from an EMBL/GenBank/DDBJ whole genome shotgun (WGS) entry which is preliminary data.</text>
</comment>
<dbReference type="SUPFAM" id="SSF48208">
    <property type="entry name" value="Six-hairpin glycosidases"/>
    <property type="match status" value="1"/>
</dbReference>
<dbReference type="PANTHER" id="PTHR31084">
    <property type="entry name" value="ALPHA-L-FUCOSIDASE 2"/>
    <property type="match status" value="1"/>
</dbReference>
<dbReference type="Pfam" id="PF14498">
    <property type="entry name" value="Glyco_hyd_65N_2"/>
    <property type="match status" value="2"/>
</dbReference>
<keyword evidence="5" id="KW-1185">Reference proteome</keyword>
<accession>A0A8H6RJG1</accession>
<evidence type="ECO:0000259" key="2">
    <source>
        <dbReference type="Pfam" id="PF21307"/>
    </source>
</evidence>
<dbReference type="InterPro" id="IPR016518">
    <property type="entry name" value="Alpha-L-fucosidase"/>
</dbReference>
<organism evidence="4 5">
    <name type="scientific">Pseudocercospora fuligena</name>
    <dbReference type="NCBI Taxonomy" id="685502"/>
    <lineage>
        <taxon>Eukaryota</taxon>
        <taxon>Fungi</taxon>
        <taxon>Dikarya</taxon>
        <taxon>Ascomycota</taxon>
        <taxon>Pezizomycotina</taxon>
        <taxon>Dothideomycetes</taxon>
        <taxon>Dothideomycetidae</taxon>
        <taxon>Mycosphaerellales</taxon>
        <taxon>Mycosphaerellaceae</taxon>
        <taxon>Pseudocercospora</taxon>
    </lineage>
</organism>